<dbReference type="Proteomes" id="UP001576774">
    <property type="component" value="Unassembled WGS sequence"/>
</dbReference>
<reference evidence="1 2" key="1">
    <citation type="submission" date="2024-09" db="EMBL/GenBank/DDBJ databases">
        <title>Floridaenema gen nov. (Aerosakkonemataceae, Aerosakkonematales ord. nov., Cyanobacteria) from benthic tropical and subtropical fresh waters, with the description of four new species.</title>
        <authorList>
            <person name="Moretto J.A."/>
            <person name="Berthold D.E."/>
            <person name="Lefler F.W."/>
            <person name="Huang I.-S."/>
            <person name="Laughinghouse H. IV."/>
        </authorList>
    </citation>
    <scope>NUCLEOTIDE SEQUENCE [LARGE SCALE GENOMIC DNA]</scope>
    <source>
        <strain evidence="1 2">BLCC-F46</strain>
    </source>
</reference>
<gene>
    <name evidence="1" type="ORF">ACE1CC_20395</name>
</gene>
<comment type="caution">
    <text evidence="1">The sequence shown here is derived from an EMBL/GenBank/DDBJ whole genome shotgun (WGS) entry which is preliminary data.</text>
</comment>
<evidence type="ECO:0000313" key="1">
    <source>
        <dbReference type="EMBL" id="MFB2879222.1"/>
    </source>
</evidence>
<dbReference type="EMBL" id="JBHFNQ010000159">
    <property type="protein sequence ID" value="MFB2879222.1"/>
    <property type="molecule type" value="Genomic_DNA"/>
</dbReference>
<sequence length="101" mass="11605">MAAITMALTLQTDLTTQEAQQYRPGLRVELKQRPGVVDVIAEYDPMMVPPIWLVGDPQPRYPEELILLSEPLTDWFKSAINFQPEYPSCHLKNRPKQKVLV</sequence>
<accession>A0ABV4X9Z4</accession>
<evidence type="ECO:0000313" key="2">
    <source>
        <dbReference type="Proteomes" id="UP001576774"/>
    </source>
</evidence>
<protein>
    <submittedName>
        <fullName evidence="1">Uncharacterized protein</fullName>
    </submittedName>
</protein>
<proteinExistence type="predicted"/>
<name>A0ABV4X9Z4_9CYAN</name>
<dbReference type="RefSeq" id="WP_413272271.1">
    <property type="nucleotide sequence ID" value="NZ_JBHFNQ010000159.1"/>
</dbReference>
<organism evidence="1 2">
    <name type="scientific">Floridaenema aerugineum BLCC-F46</name>
    <dbReference type="NCBI Taxonomy" id="3153654"/>
    <lineage>
        <taxon>Bacteria</taxon>
        <taxon>Bacillati</taxon>
        <taxon>Cyanobacteriota</taxon>
        <taxon>Cyanophyceae</taxon>
        <taxon>Oscillatoriophycideae</taxon>
        <taxon>Aerosakkonematales</taxon>
        <taxon>Aerosakkonemataceae</taxon>
        <taxon>Floridanema</taxon>
        <taxon>Floridanema aerugineum</taxon>
    </lineage>
</organism>
<keyword evidence="2" id="KW-1185">Reference proteome</keyword>